<protein>
    <submittedName>
        <fullName evidence="1">Uncharacterized protein</fullName>
    </submittedName>
</protein>
<dbReference type="EMBL" id="DVJJ01000111">
    <property type="protein sequence ID" value="HIS65154.1"/>
    <property type="molecule type" value="Genomic_DNA"/>
</dbReference>
<proteinExistence type="predicted"/>
<dbReference type="AlphaFoldDB" id="A0A9D1JUE2"/>
<comment type="caution">
    <text evidence="1">The sequence shown here is derived from an EMBL/GenBank/DDBJ whole genome shotgun (WGS) entry which is preliminary data.</text>
</comment>
<evidence type="ECO:0000313" key="2">
    <source>
        <dbReference type="Proteomes" id="UP000886741"/>
    </source>
</evidence>
<organism evidence="1 2">
    <name type="scientific">Candidatus Avoscillospira avistercoris</name>
    <dbReference type="NCBI Taxonomy" id="2840707"/>
    <lineage>
        <taxon>Bacteria</taxon>
        <taxon>Bacillati</taxon>
        <taxon>Bacillota</taxon>
        <taxon>Clostridia</taxon>
        <taxon>Eubacteriales</taxon>
        <taxon>Oscillospiraceae</taxon>
        <taxon>Oscillospiraceae incertae sedis</taxon>
        <taxon>Candidatus Avoscillospira</taxon>
    </lineage>
</organism>
<sequence length="124" mass="13049">MSTVLTIGETAYPAALTVSAAVTLMQRHGTMKAVLDALQTPDMTAFCNDGLDIVAALLEGGAAQARMLGKAADQPPTAEALRAVLFLKDLPTIRSAALRAVVEGIQRQVEVEESRKNAETTQSP</sequence>
<gene>
    <name evidence="1" type="ORF">IAA83_07280</name>
</gene>
<name>A0A9D1JUE2_9FIRM</name>
<evidence type="ECO:0000313" key="1">
    <source>
        <dbReference type="EMBL" id="HIS65154.1"/>
    </source>
</evidence>
<accession>A0A9D1JUE2</accession>
<reference evidence="1" key="2">
    <citation type="journal article" date="2021" name="PeerJ">
        <title>Extensive microbial diversity within the chicken gut microbiome revealed by metagenomics and culture.</title>
        <authorList>
            <person name="Gilroy R."/>
            <person name="Ravi A."/>
            <person name="Getino M."/>
            <person name="Pursley I."/>
            <person name="Horton D.L."/>
            <person name="Alikhan N.F."/>
            <person name="Baker D."/>
            <person name="Gharbi K."/>
            <person name="Hall N."/>
            <person name="Watson M."/>
            <person name="Adriaenssens E.M."/>
            <person name="Foster-Nyarko E."/>
            <person name="Jarju S."/>
            <person name="Secka A."/>
            <person name="Antonio M."/>
            <person name="Oren A."/>
            <person name="Chaudhuri R.R."/>
            <person name="La Ragione R."/>
            <person name="Hildebrand F."/>
            <person name="Pallen M.J."/>
        </authorList>
    </citation>
    <scope>NUCLEOTIDE SEQUENCE</scope>
    <source>
        <strain evidence="1">ChiBcec16-1751</strain>
    </source>
</reference>
<dbReference type="Proteomes" id="UP000886741">
    <property type="component" value="Unassembled WGS sequence"/>
</dbReference>
<reference evidence="1" key="1">
    <citation type="submission" date="2020-10" db="EMBL/GenBank/DDBJ databases">
        <authorList>
            <person name="Gilroy R."/>
        </authorList>
    </citation>
    <scope>NUCLEOTIDE SEQUENCE</scope>
    <source>
        <strain evidence="1">ChiBcec16-1751</strain>
    </source>
</reference>